<accession>A0A8S3VKR3</accession>
<dbReference type="InterPro" id="IPR057635">
    <property type="entry name" value="Tsg_N"/>
</dbReference>
<name>A0A8S3VKR3_MYTED</name>
<evidence type="ECO:0000256" key="3">
    <source>
        <dbReference type="ARBA" id="ARBA00022473"/>
    </source>
</evidence>
<dbReference type="PANTHER" id="PTHR12312">
    <property type="entry name" value="TWISTED GASTRULATION PROTEIN HOMOLOG 1-A-RELATED"/>
    <property type="match status" value="1"/>
</dbReference>
<evidence type="ECO:0000259" key="9">
    <source>
        <dbReference type="Pfam" id="PF23782"/>
    </source>
</evidence>
<organism evidence="10 11">
    <name type="scientific">Mytilus edulis</name>
    <name type="common">Blue mussel</name>
    <dbReference type="NCBI Taxonomy" id="6550"/>
    <lineage>
        <taxon>Eukaryota</taxon>
        <taxon>Metazoa</taxon>
        <taxon>Spiralia</taxon>
        <taxon>Lophotrochozoa</taxon>
        <taxon>Mollusca</taxon>
        <taxon>Bivalvia</taxon>
        <taxon>Autobranchia</taxon>
        <taxon>Pteriomorphia</taxon>
        <taxon>Mytilida</taxon>
        <taxon>Mytiloidea</taxon>
        <taxon>Mytilidae</taxon>
        <taxon>Mytilinae</taxon>
        <taxon>Mytilus</taxon>
    </lineage>
</organism>
<keyword evidence="11" id="KW-1185">Reference proteome</keyword>
<proteinExistence type="inferred from homology"/>
<comment type="caution">
    <text evidence="10">The sequence shown here is derived from an EMBL/GenBank/DDBJ whole genome shotgun (WGS) entry which is preliminary data.</text>
</comment>
<dbReference type="InterPro" id="IPR057726">
    <property type="entry name" value="Tsg_C"/>
</dbReference>
<feature type="coiled-coil region" evidence="7">
    <location>
        <begin position="273"/>
        <end position="300"/>
    </location>
</feature>
<reference evidence="10" key="1">
    <citation type="submission" date="2021-03" db="EMBL/GenBank/DDBJ databases">
        <authorList>
            <person name="Bekaert M."/>
        </authorList>
    </citation>
    <scope>NUCLEOTIDE SEQUENCE</scope>
</reference>
<evidence type="ECO:0000256" key="1">
    <source>
        <dbReference type="ARBA" id="ARBA00004613"/>
    </source>
</evidence>
<evidence type="ECO:0000313" key="10">
    <source>
        <dbReference type="EMBL" id="CAG2255612.1"/>
    </source>
</evidence>
<evidence type="ECO:0000256" key="6">
    <source>
        <dbReference type="ARBA" id="ARBA00023180"/>
    </source>
</evidence>
<keyword evidence="5" id="KW-0732">Signal</keyword>
<dbReference type="Pfam" id="PF23782">
    <property type="entry name" value="Tsg_N"/>
    <property type="match status" value="1"/>
</dbReference>
<protein>
    <submittedName>
        <fullName evidence="10">Twisted gastrulation protein homolog 1,Twisted gastrulation protein homolog 1-B,Twisted gastrulation protein homolog 1-A</fullName>
    </submittedName>
</protein>
<keyword evidence="4" id="KW-0964">Secreted</keyword>
<gene>
    <name evidence="10" type="ORF">MEDL_67008</name>
</gene>
<evidence type="ECO:0000256" key="4">
    <source>
        <dbReference type="ARBA" id="ARBA00022525"/>
    </source>
</evidence>
<dbReference type="Proteomes" id="UP000683360">
    <property type="component" value="Unassembled WGS sequence"/>
</dbReference>
<comment type="similarity">
    <text evidence="2">Belongs to the twisted gastrulation protein family.</text>
</comment>
<dbReference type="GO" id="GO:0005615">
    <property type="term" value="C:extracellular space"/>
    <property type="evidence" value="ECO:0007669"/>
    <property type="project" value="TreeGrafter"/>
</dbReference>
<sequence length="315" mass="36100">MCYSILQFLRKVFVLKSAKKNSIEIFILKKNTTTTMRLYIVGLLVLWCCLDISEGCNEALCVSIVSKCMLIKSCDCDMTDIRNCSCCKDCNMCLSTLYTECCSCVGMCPAPDPEEGLHLTSTIEELKAPIPELFDVLTEEKDEEMRWTTYTYPAHYDALYFKPGHGMLDVNFGAAEKDHNRKSIIQQGKKDDNCTVAFMSDCLSLKRCKLSCQSMGASRYRWFHEHGCCQCISSACINYGLNKPKCRLCPDEDGDDGDEGEEEEDDVKEVFKEEKIIEELVDKEAVIKQFERKHEDHNEEEIIEEEIDEFDIKRV</sequence>
<evidence type="ECO:0000256" key="2">
    <source>
        <dbReference type="ARBA" id="ARBA00010047"/>
    </source>
</evidence>
<evidence type="ECO:0000256" key="5">
    <source>
        <dbReference type="ARBA" id="ARBA00022729"/>
    </source>
</evidence>
<feature type="domain" description="Tsg N-terminal" evidence="9">
    <location>
        <begin position="55"/>
        <end position="112"/>
    </location>
</feature>
<comment type="subcellular location">
    <subcellularLocation>
        <location evidence="1">Secreted</location>
    </subcellularLocation>
</comment>
<dbReference type="PANTHER" id="PTHR12312:SF16">
    <property type="entry name" value="TWISTED GASTRULATION PROTEIN HOMOLOG 1-A-RELATED"/>
    <property type="match status" value="1"/>
</dbReference>
<evidence type="ECO:0000259" key="8">
    <source>
        <dbReference type="Pfam" id="PF04668"/>
    </source>
</evidence>
<keyword evidence="7" id="KW-0175">Coiled coil</keyword>
<evidence type="ECO:0000313" key="11">
    <source>
        <dbReference type="Proteomes" id="UP000683360"/>
    </source>
</evidence>
<dbReference type="Pfam" id="PF04668">
    <property type="entry name" value="Tsg"/>
    <property type="match status" value="1"/>
</dbReference>
<dbReference type="InterPro" id="IPR006761">
    <property type="entry name" value="Tsg"/>
</dbReference>
<dbReference type="AlphaFoldDB" id="A0A8S3VKR3"/>
<dbReference type="OrthoDB" id="10037323at2759"/>
<dbReference type="EMBL" id="CAJPWZ010003279">
    <property type="protein sequence ID" value="CAG2255612.1"/>
    <property type="molecule type" value="Genomic_DNA"/>
</dbReference>
<evidence type="ECO:0000256" key="7">
    <source>
        <dbReference type="SAM" id="Coils"/>
    </source>
</evidence>
<keyword evidence="3" id="KW-0217">Developmental protein</keyword>
<dbReference type="GO" id="GO:0030510">
    <property type="term" value="P:regulation of BMP signaling pathway"/>
    <property type="evidence" value="ECO:0007669"/>
    <property type="project" value="TreeGrafter"/>
</dbReference>
<feature type="domain" description="Tsg C-terminal" evidence="8">
    <location>
        <begin position="120"/>
        <end position="250"/>
    </location>
</feature>
<keyword evidence="6" id="KW-0325">Glycoprotein</keyword>